<protein>
    <submittedName>
        <fullName evidence="1">Uncharacterized protein</fullName>
    </submittedName>
</protein>
<gene>
    <name evidence="1" type="ORF">O6H91_06G069000</name>
</gene>
<evidence type="ECO:0000313" key="2">
    <source>
        <dbReference type="Proteomes" id="UP001162992"/>
    </source>
</evidence>
<evidence type="ECO:0000313" key="1">
    <source>
        <dbReference type="EMBL" id="KAJ7552750.1"/>
    </source>
</evidence>
<reference evidence="2" key="1">
    <citation type="journal article" date="2024" name="Proc. Natl. Acad. Sci. U.S.A.">
        <title>Extraordinary preservation of gene collinearity over three hundred million years revealed in homosporous lycophytes.</title>
        <authorList>
            <person name="Li C."/>
            <person name="Wickell D."/>
            <person name="Kuo L.Y."/>
            <person name="Chen X."/>
            <person name="Nie B."/>
            <person name="Liao X."/>
            <person name="Peng D."/>
            <person name="Ji J."/>
            <person name="Jenkins J."/>
            <person name="Williams M."/>
            <person name="Shu S."/>
            <person name="Plott C."/>
            <person name="Barry K."/>
            <person name="Rajasekar S."/>
            <person name="Grimwood J."/>
            <person name="Han X."/>
            <person name="Sun S."/>
            <person name="Hou Z."/>
            <person name="He W."/>
            <person name="Dai G."/>
            <person name="Sun C."/>
            <person name="Schmutz J."/>
            <person name="Leebens-Mack J.H."/>
            <person name="Li F.W."/>
            <person name="Wang L."/>
        </authorList>
    </citation>
    <scope>NUCLEOTIDE SEQUENCE [LARGE SCALE GENOMIC DNA]</scope>
    <source>
        <strain evidence="2">cv. PW_Plant_1</strain>
    </source>
</reference>
<organism evidence="1 2">
    <name type="scientific">Diphasiastrum complanatum</name>
    <name type="common">Issler's clubmoss</name>
    <name type="synonym">Lycopodium complanatum</name>
    <dbReference type="NCBI Taxonomy" id="34168"/>
    <lineage>
        <taxon>Eukaryota</taxon>
        <taxon>Viridiplantae</taxon>
        <taxon>Streptophyta</taxon>
        <taxon>Embryophyta</taxon>
        <taxon>Tracheophyta</taxon>
        <taxon>Lycopodiopsida</taxon>
        <taxon>Lycopodiales</taxon>
        <taxon>Lycopodiaceae</taxon>
        <taxon>Lycopodioideae</taxon>
        <taxon>Diphasiastrum</taxon>
    </lineage>
</organism>
<accession>A0ACC2DEN5</accession>
<proteinExistence type="predicted"/>
<comment type="caution">
    <text evidence="1">The sequence shown here is derived from an EMBL/GenBank/DDBJ whole genome shotgun (WGS) entry which is preliminary data.</text>
</comment>
<keyword evidence="2" id="KW-1185">Reference proteome</keyword>
<name>A0ACC2DEN5_DIPCM</name>
<dbReference type="Proteomes" id="UP001162992">
    <property type="component" value="Chromosome 6"/>
</dbReference>
<sequence>MEGEKSSFSSHQTPLPPITTSLDTPTISQPSPEAPISKTPSEISKQEQKGKSESISLPVTSTDNGNKKSVTSEAESKRQLLPLAHPFSPLPPLLPLHSSQAPLMVTPIASMAGASPSFETRALDNGKFEALGESEADGERTEREHKKRSKNWTRQETLKLIKLRTEMEPRFAKSGRKTELWDEIAENMRKERIFRDAQQCRDKWEKLSARYKEVRDGLKDREDNPFFDELHPLLADKSVKRERERDRFAWGKEKEALGREDAAEAQGAVAKEVEREAEEEREEVTGDGWEDDDEDTETRAPARKKWKGTKYIAVTDLAVVQSLLENVISKQQKLFRDLLDAMEKREQIREQLRQEKEEKWRAEERAQRCVFNNAMIMLTQKLVGERMGTAGAGPATVSPCSPEGTQAPKKRSKNWKRTEVLQLIKVRGNMESRFASSTRRTGLWEEVAELLRAEGIKRDAKQCREKWDKLMAAYKDVVEGKRERADGPYFSELTAIIGSRPVETAEH</sequence>
<dbReference type="EMBL" id="CM055097">
    <property type="protein sequence ID" value="KAJ7552750.1"/>
    <property type="molecule type" value="Genomic_DNA"/>
</dbReference>